<dbReference type="Pfam" id="PF10613">
    <property type="entry name" value="Lig_chan-Glu_bd"/>
    <property type="match status" value="1"/>
</dbReference>
<keyword evidence="13" id="KW-0407">Ion channel</keyword>
<evidence type="ECO:0000256" key="9">
    <source>
        <dbReference type="ARBA" id="ARBA00023170"/>
    </source>
</evidence>
<evidence type="ECO:0000256" key="17">
    <source>
        <dbReference type="SAM" id="SignalP"/>
    </source>
</evidence>
<evidence type="ECO:0000256" key="11">
    <source>
        <dbReference type="ARBA" id="ARBA00023257"/>
    </source>
</evidence>
<keyword evidence="5 16" id="KW-1133">Transmembrane helix</keyword>
<evidence type="ECO:0000256" key="6">
    <source>
        <dbReference type="ARBA" id="ARBA00023018"/>
    </source>
</evidence>
<dbReference type="Gene3D" id="3.40.190.10">
    <property type="entry name" value="Periplasmic binding protein-like II"/>
    <property type="match status" value="2"/>
</dbReference>
<dbReference type="Pfam" id="PF00060">
    <property type="entry name" value="Lig_chan"/>
    <property type="match status" value="1"/>
</dbReference>
<dbReference type="CDD" id="cd13714">
    <property type="entry name" value="PBP2_iGluR_Kainate"/>
    <property type="match status" value="1"/>
</dbReference>
<dbReference type="InterPro" id="IPR015683">
    <property type="entry name" value="Ionotropic_Glu_rcpt"/>
</dbReference>
<evidence type="ECO:0000256" key="2">
    <source>
        <dbReference type="ARBA" id="ARBA00022448"/>
    </source>
</evidence>
<evidence type="ECO:0000256" key="8">
    <source>
        <dbReference type="ARBA" id="ARBA00023136"/>
    </source>
</evidence>
<evidence type="ECO:0000256" key="3">
    <source>
        <dbReference type="ARBA" id="ARBA00022475"/>
    </source>
</evidence>
<dbReference type="Proteomes" id="UP000504633">
    <property type="component" value="Unplaced"/>
</dbReference>
<dbReference type="SUPFAM" id="SSF53850">
    <property type="entry name" value="Periplasmic binding protein-like II"/>
    <property type="match status" value="1"/>
</dbReference>
<sequence>MHLYPVNIYLVLFLKCALVVGVEGHTKIPVGAIFYENEKEIELSFDQAFREVNNLKFSDLQFVTIKRYMPTNDSFLLQRITCELISNGVAAIFGPSSKAASDIVAQIANTTGIPHIEYDWKLEATRQEHLNNQMTVNVAPALSALSRAYYDIIKTNYEWRTFTLIYETPEGLARLQDLMNIHALNTDYLKLRNLADYAEDYRVLWKEADETFHEHHIILDCEPKSLRELLKISVDFKLQGPFRHWFLTHLDTHSSGLKDIYNEDFKANITSVRMKIVDPNPYERKKTRLTQVDQILGSQMMLPILIYDAVVLFANSARNVIAALEQFYPPNSHCGQGYGSPWIMGAHIVQEMKTISEDDVEPHFKTENMKIDEFGQRTHFNLEIYKPTVNEPLMVWTPDNGIKVRRLNPELESSAATPDFSIQRKVFTVVTHHEEPYFMMKQDHENFRGQEKYEGYAVDLIRKLSELMEFDYEFMIVNGNGKYNPETKQWDGVIRKLIDHHAQIGVSDLTITQLRRSAVDFTVPFMQLGISILHYKSPPEQKNPFAFLEPFAPQVWIYMIFAQLVMTLAFVLIARLSYREWMPPNPAIVDPDELENIWNVNNSCWLMVGSIMQQGCDILPRGPHMRILTGMWWFFALMMLSTYTANLAAFLTSNKWQSTINSLQDLIEQDEVKFGSMRGGSTSLFFSESNDTDYQRAWNQMKGFNPSGFTSTNKEGVARVRKEKGNYAFLMETTSMTYNIERNCDLRQIGGQIGEKHYGLAVPLGADYRTNLSVSILQLSEKGELYKLKNKWWKNHNVTCESFHEVDGDELSIIELGGVFLVLAGGVLTGVILGIFEFLWNVQNVAVEERVTPWQALKAELIFALQFWVRKKPMRISSSSSSGGDKSSRRSSASRRSSNSKKTRSKTIS</sequence>
<dbReference type="Gene3D" id="1.10.287.70">
    <property type="match status" value="1"/>
</dbReference>
<evidence type="ECO:0000256" key="1">
    <source>
        <dbReference type="ARBA" id="ARBA00008685"/>
    </source>
</evidence>
<dbReference type="RefSeq" id="XP_023174960.2">
    <property type="nucleotide sequence ID" value="XM_023319192.2"/>
</dbReference>
<feature type="domain" description="Ionotropic glutamate receptor L-glutamate and glycine-binding" evidence="19">
    <location>
        <begin position="436"/>
        <end position="499"/>
    </location>
</feature>
<evidence type="ECO:0000256" key="5">
    <source>
        <dbReference type="ARBA" id="ARBA00022989"/>
    </source>
</evidence>
<keyword evidence="12" id="KW-1071">Ligand-gated ion channel</keyword>
<evidence type="ECO:0000259" key="19">
    <source>
        <dbReference type="SMART" id="SM00918"/>
    </source>
</evidence>
<dbReference type="GeneID" id="111602216"/>
<keyword evidence="10" id="KW-0325">Glycoprotein</keyword>
<dbReference type="InterPro" id="IPR001320">
    <property type="entry name" value="Iontro_rcpt_C"/>
</dbReference>
<dbReference type="InterPro" id="IPR028082">
    <property type="entry name" value="Peripla_BP_I"/>
</dbReference>
<feature type="transmembrane region" description="Helical" evidence="16">
    <location>
        <begin position="631"/>
        <end position="651"/>
    </location>
</feature>
<protein>
    <submittedName>
        <fullName evidence="21">Glutamate receptor ionotropic, kainate 2</fullName>
    </submittedName>
</protein>
<evidence type="ECO:0000259" key="18">
    <source>
        <dbReference type="SMART" id="SM00079"/>
    </source>
</evidence>
<evidence type="ECO:0000256" key="12">
    <source>
        <dbReference type="ARBA" id="ARBA00023286"/>
    </source>
</evidence>
<dbReference type="GO" id="GO:0045211">
    <property type="term" value="C:postsynaptic membrane"/>
    <property type="evidence" value="ECO:0007669"/>
    <property type="project" value="UniProtKB-SubCell"/>
</dbReference>
<evidence type="ECO:0000256" key="16">
    <source>
        <dbReference type="SAM" id="Phobius"/>
    </source>
</evidence>
<feature type="compositionally biased region" description="Basic residues" evidence="15">
    <location>
        <begin position="898"/>
        <end position="909"/>
    </location>
</feature>
<keyword evidence="2" id="KW-0813">Transport</keyword>
<feature type="chain" id="PRO_5026750399" evidence="17">
    <location>
        <begin position="25"/>
        <end position="909"/>
    </location>
</feature>
<keyword evidence="7" id="KW-0406">Ion transport</keyword>
<evidence type="ECO:0000256" key="4">
    <source>
        <dbReference type="ARBA" id="ARBA00022692"/>
    </source>
</evidence>
<dbReference type="SMART" id="SM00918">
    <property type="entry name" value="Lig_chan-Glu_bd"/>
    <property type="match status" value="1"/>
</dbReference>
<dbReference type="FunFam" id="3.40.190.10:FF:000297">
    <property type="entry name" value="Glutamate receptor IIC"/>
    <property type="match status" value="1"/>
</dbReference>
<proteinExistence type="inferred from homology"/>
<organism evidence="20 21">
    <name type="scientific">Drosophila hydei</name>
    <name type="common">Fruit fly</name>
    <dbReference type="NCBI Taxonomy" id="7224"/>
    <lineage>
        <taxon>Eukaryota</taxon>
        <taxon>Metazoa</taxon>
        <taxon>Ecdysozoa</taxon>
        <taxon>Arthropoda</taxon>
        <taxon>Hexapoda</taxon>
        <taxon>Insecta</taxon>
        <taxon>Pterygota</taxon>
        <taxon>Neoptera</taxon>
        <taxon>Endopterygota</taxon>
        <taxon>Diptera</taxon>
        <taxon>Brachycera</taxon>
        <taxon>Muscomorpha</taxon>
        <taxon>Ephydroidea</taxon>
        <taxon>Drosophilidae</taxon>
        <taxon>Drosophila</taxon>
    </lineage>
</organism>
<evidence type="ECO:0000256" key="13">
    <source>
        <dbReference type="ARBA" id="ARBA00023303"/>
    </source>
</evidence>
<reference evidence="21" key="1">
    <citation type="submission" date="2025-08" db="UniProtKB">
        <authorList>
            <consortium name="RefSeq"/>
        </authorList>
    </citation>
    <scope>IDENTIFICATION</scope>
    <source>
        <strain evidence="21">15085-1641.00</strain>
        <tissue evidence="21">Whole body</tissue>
    </source>
</reference>
<keyword evidence="11" id="KW-0628">Postsynaptic cell membrane</keyword>
<dbReference type="OMA" id="REWMPPN"/>
<dbReference type="InterPro" id="IPR001828">
    <property type="entry name" value="ANF_lig-bd_rcpt"/>
</dbReference>
<keyword evidence="8 16" id="KW-0472">Membrane</keyword>
<comment type="subcellular location">
    <subcellularLocation>
        <location evidence="14">Postsynaptic cell membrane</location>
        <topology evidence="14">Multi-pass membrane protein</topology>
    </subcellularLocation>
</comment>
<evidence type="ECO:0000313" key="21">
    <source>
        <dbReference type="RefSeq" id="XP_023174960.2"/>
    </source>
</evidence>
<dbReference type="OrthoDB" id="5984008at2759"/>
<feature type="transmembrane region" description="Helical" evidence="16">
    <location>
        <begin position="555"/>
        <end position="576"/>
    </location>
</feature>
<dbReference type="Pfam" id="PF01094">
    <property type="entry name" value="ANF_receptor"/>
    <property type="match status" value="1"/>
</dbReference>
<feature type="domain" description="Ionotropic glutamate receptor C-terminal" evidence="18">
    <location>
        <begin position="426"/>
        <end position="795"/>
    </location>
</feature>
<dbReference type="FunFam" id="3.40.50.2300:FF:000624">
    <property type="entry name" value="Glutamate receptor subunit"/>
    <property type="match status" value="1"/>
</dbReference>
<evidence type="ECO:0000313" key="20">
    <source>
        <dbReference type="Proteomes" id="UP000504633"/>
    </source>
</evidence>
<evidence type="ECO:0000256" key="10">
    <source>
        <dbReference type="ARBA" id="ARBA00023180"/>
    </source>
</evidence>
<dbReference type="SMART" id="SM00079">
    <property type="entry name" value="PBPe"/>
    <property type="match status" value="1"/>
</dbReference>
<evidence type="ECO:0000256" key="7">
    <source>
        <dbReference type="ARBA" id="ARBA00023065"/>
    </source>
</evidence>
<keyword evidence="6" id="KW-0770">Synapse</keyword>
<keyword evidence="17" id="KW-0732">Signal</keyword>
<dbReference type="FunFam" id="3.40.190.10:FF:000117">
    <property type="entry name" value="Glutamate receptor, ionotropic kainate"/>
    <property type="match status" value="1"/>
</dbReference>
<dbReference type="GO" id="GO:0015276">
    <property type="term" value="F:ligand-gated monoatomic ion channel activity"/>
    <property type="evidence" value="ECO:0007669"/>
    <property type="project" value="InterPro"/>
</dbReference>
<feature type="signal peptide" evidence="17">
    <location>
        <begin position="1"/>
        <end position="24"/>
    </location>
</feature>
<feature type="transmembrane region" description="Helical" evidence="16">
    <location>
        <begin position="819"/>
        <end position="840"/>
    </location>
</feature>
<name>A0A6J1M4S4_DROHY</name>
<keyword evidence="20" id="KW-1185">Reference proteome</keyword>
<keyword evidence="3" id="KW-1003">Cell membrane</keyword>
<keyword evidence="4 16" id="KW-0812">Transmembrane</keyword>
<dbReference type="CTD" id="33788"/>
<evidence type="ECO:0000256" key="15">
    <source>
        <dbReference type="SAM" id="MobiDB-lite"/>
    </source>
</evidence>
<dbReference type="InterPro" id="IPR019594">
    <property type="entry name" value="Glu/Gly-bd"/>
</dbReference>
<dbReference type="SUPFAM" id="SSF53822">
    <property type="entry name" value="Periplasmic binding protein-like I"/>
    <property type="match status" value="1"/>
</dbReference>
<dbReference type="KEGG" id="dhe:111602216"/>
<comment type="similarity">
    <text evidence="1">Belongs to the glutamate-gated ion channel (TC 1.A.10.1) family.</text>
</comment>
<dbReference type="Gene3D" id="3.40.50.2300">
    <property type="match status" value="2"/>
</dbReference>
<feature type="region of interest" description="Disordered" evidence="15">
    <location>
        <begin position="874"/>
        <end position="909"/>
    </location>
</feature>
<dbReference type="AlphaFoldDB" id="A0A6J1M4S4"/>
<gene>
    <name evidence="21" type="primary">LOC111602216</name>
</gene>
<feature type="compositionally biased region" description="Low complexity" evidence="15">
    <location>
        <begin position="875"/>
        <end position="897"/>
    </location>
</feature>
<dbReference type="FunFam" id="1.10.287.70:FF:000010">
    <property type="entry name" value="Putative glutamate receptor ionotropic kainate 1"/>
    <property type="match status" value="1"/>
</dbReference>
<accession>A0A6J1M4S4</accession>
<keyword evidence="9 21" id="KW-0675">Receptor</keyword>
<evidence type="ECO:0000256" key="14">
    <source>
        <dbReference type="ARBA" id="ARBA00034104"/>
    </source>
</evidence>
<dbReference type="PANTHER" id="PTHR18966">
    <property type="entry name" value="IONOTROPIC GLUTAMATE RECEPTOR"/>
    <property type="match status" value="1"/>
</dbReference>